<dbReference type="EMBL" id="CP029210">
    <property type="protein sequence ID" value="AWI55053.1"/>
    <property type="molecule type" value="Genomic_DNA"/>
</dbReference>
<evidence type="ECO:0008006" key="4">
    <source>
        <dbReference type="Google" id="ProtNLM"/>
    </source>
</evidence>
<feature type="region of interest" description="Disordered" evidence="1">
    <location>
        <begin position="457"/>
        <end position="494"/>
    </location>
</feature>
<protein>
    <recommendedName>
        <fullName evidence="4">Aminoglycoside phosphotransferase</fullName>
    </recommendedName>
</protein>
<dbReference type="InterPro" id="IPR027417">
    <property type="entry name" value="P-loop_NTPase"/>
</dbReference>
<dbReference type="SUPFAM" id="SSF52540">
    <property type="entry name" value="P-loop containing nucleoside triphosphate hydrolases"/>
    <property type="match status" value="1"/>
</dbReference>
<evidence type="ECO:0000256" key="1">
    <source>
        <dbReference type="SAM" id="MobiDB-lite"/>
    </source>
</evidence>
<name>A0A2U8FVI3_9BURK</name>
<dbReference type="SUPFAM" id="SSF56112">
    <property type="entry name" value="Protein kinase-like (PK-like)"/>
    <property type="match status" value="1"/>
</dbReference>
<evidence type="ECO:0000313" key="3">
    <source>
        <dbReference type="Proteomes" id="UP000244892"/>
    </source>
</evidence>
<dbReference type="PANTHER" id="PTHR43883:SF1">
    <property type="entry name" value="GLUCONOKINASE"/>
    <property type="match status" value="1"/>
</dbReference>
<organism evidence="2 3">
    <name type="scientific">Aquabacterium olei</name>
    <dbReference type="NCBI Taxonomy" id="1296669"/>
    <lineage>
        <taxon>Bacteria</taxon>
        <taxon>Pseudomonadati</taxon>
        <taxon>Pseudomonadota</taxon>
        <taxon>Betaproteobacteria</taxon>
        <taxon>Burkholderiales</taxon>
        <taxon>Aquabacterium</taxon>
    </lineage>
</organism>
<dbReference type="Pfam" id="PF13671">
    <property type="entry name" value="AAA_33"/>
    <property type="match status" value="1"/>
</dbReference>
<evidence type="ECO:0000313" key="2">
    <source>
        <dbReference type="EMBL" id="AWI55053.1"/>
    </source>
</evidence>
<dbReference type="PANTHER" id="PTHR43883">
    <property type="entry name" value="SLR0207 PROTEIN"/>
    <property type="match status" value="1"/>
</dbReference>
<dbReference type="InterPro" id="IPR052732">
    <property type="entry name" value="Cell-binding_unc_protein"/>
</dbReference>
<proteinExistence type="predicted"/>
<sequence>MSEPTAEAIARAVHALQRRWSARLIETHISWVLLDGTHAWKIKKPVHLPFLDARTTATRRALCEAECTLNQRLAPRLYLDVRNITGSPDEPGIDGTGPALSPVLRMQQFPPGCLFTEQLAAGTLAEADIDRLAHRLAAFHRAAPVAPAERAWGTAEHRAAALTEALGSLAQVDVEHTARVAALQCWVTQAIEPLRPVWQARHAAGHIRECHGDLHLANLIRLPDGEVTAFDCIEFDPALRWIDPITDIAFPVMDLAAHGRADLGWRLLNAWLDETGDHAGVAVLRADLVYRATVRALVARLRTQDAPPDALPDGPDYLALAERLAHPAPPTLTITHGLSGSGKSHQALRLLQVTGAIRLRADVERKRLFGLPAQARSQDHVPGGIYTAEATQRTYAHLMDGAAKLLQAGWPVILDAAFLRRAERVACRALADQHGARFRILHCEAPPAVLQQRLAHRAAQGQDPSEADAGVLAQQQAWAEPITADELPSVMPPP</sequence>
<gene>
    <name evidence="2" type="ORF">DEH84_02675</name>
</gene>
<dbReference type="OrthoDB" id="9810277at2"/>
<dbReference type="Gene3D" id="3.40.50.300">
    <property type="entry name" value="P-loop containing nucleotide triphosphate hydrolases"/>
    <property type="match status" value="1"/>
</dbReference>
<dbReference type="Proteomes" id="UP000244892">
    <property type="component" value="Chromosome"/>
</dbReference>
<dbReference type="AlphaFoldDB" id="A0A2U8FVI3"/>
<dbReference type="InterPro" id="IPR011009">
    <property type="entry name" value="Kinase-like_dom_sf"/>
</dbReference>
<accession>A0A2U8FVI3</accession>
<dbReference type="KEGG" id="aon:DEH84_02675"/>
<reference evidence="2 3" key="1">
    <citation type="submission" date="2018-05" db="EMBL/GenBank/DDBJ databases">
        <title>complete genome sequence of Aquabacterium olei NBRC 110486.</title>
        <authorList>
            <person name="Tang B."/>
            <person name="Chang J."/>
            <person name="Zhang L."/>
            <person name="Yang H."/>
        </authorList>
    </citation>
    <scope>NUCLEOTIDE SEQUENCE [LARGE SCALE GENOMIC DNA]</scope>
    <source>
        <strain evidence="2 3">NBRC 110486</strain>
    </source>
</reference>
<keyword evidence="3" id="KW-1185">Reference proteome</keyword>